<dbReference type="EMBL" id="OC870059">
    <property type="protein sequence ID" value="CAD7634863.1"/>
    <property type="molecule type" value="Genomic_DNA"/>
</dbReference>
<reference evidence="4" key="1">
    <citation type="submission" date="2020-11" db="EMBL/GenBank/DDBJ databases">
        <authorList>
            <person name="Tran Van P."/>
        </authorList>
    </citation>
    <scope>NUCLEOTIDE SEQUENCE</scope>
</reference>
<dbReference type="InterPro" id="IPR035979">
    <property type="entry name" value="RBD_domain_sf"/>
</dbReference>
<dbReference type="EMBL" id="CAJPIZ010015484">
    <property type="protein sequence ID" value="CAG2115293.1"/>
    <property type="molecule type" value="Genomic_DNA"/>
</dbReference>
<evidence type="ECO:0000313" key="5">
    <source>
        <dbReference type="Proteomes" id="UP000759131"/>
    </source>
</evidence>
<organism evidence="4">
    <name type="scientific">Medioppia subpectinata</name>
    <dbReference type="NCBI Taxonomy" id="1979941"/>
    <lineage>
        <taxon>Eukaryota</taxon>
        <taxon>Metazoa</taxon>
        <taxon>Ecdysozoa</taxon>
        <taxon>Arthropoda</taxon>
        <taxon>Chelicerata</taxon>
        <taxon>Arachnida</taxon>
        <taxon>Acari</taxon>
        <taxon>Acariformes</taxon>
        <taxon>Sarcoptiformes</taxon>
        <taxon>Oribatida</taxon>
        <taxon>Brachypylina</taxon>
        <taxon>Oppioidea</taxon>
        <taxon>Oppiidae</taxon>
        <taxon>Medioppia</taxon>
    </lineage>
</organism>
<dbReference type="Proteomes" id="UP000759131">
    <property type="component" value="Unassembled WGS sequence"/>
</dbReference>
<proteinExistence type="predicted"/>
<dbReference type="SMART" id="SM00360">
    <property type="entry name" value="RRM"/>
    <property type="match status" value="1"/>
</dbReference>
<evidence type="ECO:0000259" key="3">
    <source>
        <dbReference type="PROSITE" id="PS50102"/>
    </source>
</evidence>
<dbReference type="OrthoDB" id="3800936at2759"/>
<evidence type="ECO:0000256" key="1">
    <source>
        <dbReference type="ARBA" id="ARBA00022884"/>
    </source>
</evidence>
<name>A0A7R9Q8E7_9ACAR</name>
<accession>A0A7R9Q8E7</accession>
<dbReference type="SUPFAM" id="SSF54928">
    <property type="entry name" value="RNA-binding domain, RBD"/>
    <property type="match status" value="1"/>
</dbReference>
<protein>
    <recommendedName>
        <fullName evidence="3">RRM domain-containing protein</fullName>
    </recommendedName>
</protein>
<dbReference type="GO" id="GO:0003723">
    <property type="term" value="F:RNA binding"/>
    <property type="evidence" value="ECO:0007669"/>
    <property type="project" value="UniProtKB-UniRule"/>
</dbReference>
<dbReference type="InterPro" id="IPR000504">
    <property type="entry name" value="RRM_dom"/>
</dbReference>
<dbReference type="InterPro" id="IPR012677">
    <property type="entry name" value="Nucleotide-bd_a/b_plait_sf"/>
</dbReference>
<dbReference type="Gene3D" id="3.30.70.330">
    <property type="match status" value="1"/>
</dbReference>
<feature type="non-terminal residue" evidence="4">
    <location>
        <position position="239"/>
    </location>
</feature>
<evidence type="ECO:0000313" key="4">
    <source>
        <dbReference type="EMBL" id="CAD7634863.1"/>
    </source>
</evidence>
<dbReference type="PROSITE" id="PS50102">
    <property type="entry name" value="RRM"/>
    <property type="match status" value="1"/>
</dbReference>
<gene>
    <name evidence="4" type="ORF">OSB1V03_LOCUS15257</name>
</gene>
<dbReference type="Pfam" id="PF00076">
    <property type="entry name" value="RRM_1"/>
    <property type="match status" value="1"/>
</dbReference>
<sequence length="239" mass="27615">SRMGPGFKLWRNHEVRVDWADPEPQVDDEIMKQVRVLHVRNLHTNVEESDLKNIFSFDGLHVERVKKIRDFAFIHFETRPDAEKAYNLSTGAEFRKNNPTLKMIQVSYSRPQKSRPTRSKSFLSECESFQTDSCLSDLTPNSSPYQGSQFASNGFLQQLKHYQTLNQNGYQNCLPFAANSYGSPPMVPIKYDLGIGDKNDTNSYVILFPIPYWIPKTPNNNKQAIDNSFLYNYNNALMF</sequence>
<feature type="domain" description="RRM" evidence="3">
    <location>
        <begin position="35"/>
        <end position="111"/>
    </location>
</feature>
<dbReference type="PANTHER" id="PTHR21245">
    <property type="entry name" value="HETEROGENEOUS NUCLEAR RIBONUCLEOPROTEIN"/>
    <property type="match status" value="1"/>
</dbReference>
<keyword evidence="1 2" id="KW-0694">RNA-binding</keyword>
<dbReference type="AlphaFoldDB" id="A0A7R9Q8E7"/>
<keyword evidence="5" id="KW-1185">Reference proteome</keyword>
<evidence type="ECO:0000256" key="2">
    <source>
        <dbReference type="PROSITE-ProRule" id="PRU00176"/>
    </source>
</evidence>